<dbReference type="Gene3D" id="1.10.340.70">
    <property type="match status" value="1"/>
</dbReference>
<evidence type="ECO:0000313" key="2">
    <source>
        <dbReference type="EMBL" id="GFY43621.1"/>
    </source>
</evidence>
<dbReference type="OrthoDB" id="8061593at2759"/>
<sequence>MFQDLITPGSFPSPKFNPPLIFKPLISQNLADSQTKDEELKTPNFFPKDLSFKLKPLKMGGKLFGKTSVMSVKKKYGLMSRGTLLFKYFFSFPNLSHPGIRVTKRAPIQNRFVWPSMLKDIAKWTRCCIPCQRAKIPRHTVSPKQPFFPKVRKFLHVFYRSSLGHFPPSDGLPSR</sequence>
<reference evidence="2" key="1">
    <citation type="submission" date="2020-08" db="EMBL/GenBank/DDBJ databases">
        <title>Multicomponent nature underlies the extraordinary mechanical properties of spider dragline silk.</title>
        <authorList>
            <person name="Kono N."/>
            <person name="Nakamura H."/>
            <person name="Mori M."/>
            <person name="Yoshida Y."/>
            <person name="Ohtoshi R."/>
            <person name="Malay A.D."/>
            <person name="Moran D.A.P."/>
            <person name="Tomita M."/>
            <person name="Numata K."/>
            <person name="Arakawa K."/>
        </authorList>
    </citation>
    <scope>NUCLEOTIDE SEQUENCE</scope>
</reference>
<feature type="domain" description="Integrase zinc-binding" evidence="1">
    <location>
        <begin position="92"/>
        <end position="136"/>
    </location>
</feature>
<dbReference type="EMBL" id="BMAV01003778">
    <property type="protein sequence ID" value="GFY43621.1"/>
    <property type="molecule type" value="Genomic_DNA"/>
</dbReference>
<dbReference type="Pfam" id="PF17921">
    <property type="entry name" value="Integrase_H2C2"/>
    <property type="match status" value="1"/>
</dbReference>
<evidence type="ECO:0000259" key="1">
    <source>
        <dbReference type="Pfam" id="PF17921"/>
    </source>
</evidence>
<keyword evidence="3" id="KW-1185">Reference proteome</keyword>
<dbReference type="AlphaFoldDB" id="A0A8X7BSV8"/>
<comment type="caution">
    <text evidence="2">The sequence shown here is derived from an EMBL/GenBank/DDBJ whole genome shotgun (WGS) entry which is preliminary data.</text>
</comment>
<evidence type="ECO:0000313" key="3">
    <source>
        <dbReference type="Proteomes" id="UP000886998"/>
    </source>
</evidence>
<name>A0A8X7BSV8_9ARAC</name>
<gene>
    <name evidence="2" type="primary">TY3B-I_452</name>
    <name evidence="2" type="ORF">TNIN_72791</name>
</gene>
<proteinExistence type="predicted"/>
<protein>
    <submittedName>
        <fullName evidence="2">Transposon Ty3-I Gag-Pol polyprotein</fullName>
    </submittedName>
</protein>
<accession>A0A8X7BSV8</accession>
<dbReference type="InterPro" id="IPR041588">
    <property type="entry name" value="Integrase_H2C2"/>
</dbReference>
<dbReference type="Proteomes" id="UP000886998">
    <property type="component" value="Unassembled WGS sequence"/>
</dbReference>
<organism evidence="2 3">
    <name type="scientific">Trichonephila inaurata madagascariensis</name>
    <dbReference type="NCBI Taxonomy" id="2747483"/>
    <lineage>
        <taxon>Eukaryota</taxon>
        <taxon>Metazoa</taxon>
        <taxon>Ecdysozoa</taxon>
        <taxon>Arthropoda</taxon>
        <taxon>Chelicerata</taxon>
        <taxon>Arachnida</taxon>
        <taxon>Araneae</taxon>
        <taxon>Araneomorphae</taxon>
        <taxon>Entelegynae</taxon>
        <taxon>Araneoidea</taxon>
        <taxon>Nephilidae</taxon>
        <taxon>Trichonephila</taxon>
        <taxon>Trichonephila inaurata</taxon>
    </lineage>
</organism>